<dbReference type="EMBL" id="MLJW01006505">
    <property type="protein sequence ID" value="OIQ66571.1"/>
    <property type="molecule type" value="Genomic_DNA"/>
</dbReference>
<evidence type="ECO:0000256" key="1">
    <source>
        <dbReference type="ARBA" id="ARBA00022801"/>
    </source>
</evidence>
<keyword evidence="1" id="KW-0378">Hydrolase</keyword>
<dbReference type="PANTHER" id="PTHR43240:SF20">
    <property type="entry name" value="MEDIUM_LONG-CHAIN ACYL-COA THIOESTERASE YIGI"/>
    <property type="match status" value="1"/>
</dbReference>
<dbReference type="GO" id="GO:0016787">
    <property type="term" value="F:hydrolase activity"/>
    <property type="evidence" value="ECO:0007669"/>
    <property type="project" value="UniProtKB-KW"/>
</dbReference>
<dbReference type="Gene3D" id="3.10.129.10">
    <property type="entry name" value="Hotdog Thioesterase"/>
    <property type="match status" value="1"/>
</dbReference>
<dbReference type="SUPFAM" id="SSF54637">
    <property type="entry name" value="Thioesterase/thiol ester dehydrase-isomerase"/>
    <property type="match status" value="1"/>
</dbReference>
<dbReference type="InterPro" id="IPR029069">
    <property type="entry name" value="HotDog_dom_sf"/>
</dbReference>
<accession>A0A1J5PMP4</accession>
<dbReference type="InterPro" id="IPR006683">
    <property type="entry name" value="Thioestr_dom"/>
</dbReference>
<reference evidence="3" key="1">
    <citation type="submission" date="2016-10" db="EMBL/GenBank/DDBJ databases">
        <title>Sequence of Gallionella enrichment culture.</title>
        <authorList>
            <person name="Poehlein A."/>
            <person name="Muehling M."/>
            <person name="Daniel R."/>
        </authorList>
    </citation>
    <scope>NUCLEOTIDE SEQUENCE</scope>
</reference>
<dbReference type="InterPro" id="IPR003736">
    <property type="entry name" value="PAAI_dom"/>
</dbReference>
<sequence>MTTAPATLSPAQEAAIRQSFARQGLMTALGVELLRLAPGEAELRLPHSERVIQQQGGFHGGAIGALADVAGGYAAMTLAPEGDEVTTVEYKINFLAAFTGGELRARGRVVRAGKRLIVTTAEVVHHAEDGTETACAVMQQTIAPVPKRY</sequence>
<proteinExistence type="predicted"/>
<dbReference type="Pfam" id="PF03061">
    <property type="entry name" value="4HBT"/>
    <property type="match status" value="1"/>
</dbReference>
<comment type="caution">
    <text evidence="3">The sequence shown here is derived from an EMBL/GenBank/DDBJ whole genome shotgun (WGS) entry which is preliminary data.</text>
</comment>
<dbReference type="AlphaFoldDB" id="A0A1J5PMP4"/>
<evidence type="ECO:0000313" key="3">
    <source>
        <dbReference type="EMBL" id="OIQ66571.1"/>
    </source>
</evidence>
<dbReference type="PANTHER" id="PTHR43240">
    <property type="entry name" value="1,4-DIHYDROXY-2-NAPHTHOYL-COA THIOESTERASE 1"/>
    <property type="match status" value="1"/>
</dbReference>
<protein>
    <submittedName>
        <fullName evidence="3">Proofreading thioesterase EntH</fullName>
    </submittedName>
</protein>
<name>A0A1J5PMP4_9ZZZZ</name>
<gene>
    <name evidence="3" type="primary">entH_4</name>
    <name evidence="3" type="ORF">GALL_518570</name>
</gene>
<feature type="domain" description="Thioesterase" evidence="2">
    <location>
        <begin position="56"/>
        <end position="125"/>
    </location>
</feature>
<organism evidence="3">
    <name type="scientific">mine drainage metagenome</name>
    <dbReference type="NCBI Taxonomy" id="410659"/>
    <lineage>
        <taxon>unclassified sequences</taxon>
        <taxon>metagenomes</taxon>
        <taxon>ecological metagenomes</taxon>
    </lineage>
</organism>
<evidence type="ECO:0000259" key="2">
    <source>
        <dbReference type="Pfam" id="PF03061"/>
    </source>
</evidence>
<dbReference type="CDD" id="cd03443">
    <property type="entry name" value="PaaI_thioesterase"/>
    <property type="match status" value="1"/>
</dbReference>
<dbReference type="NCBIfam" id="TIGR00369">
    <property type="entry name" value="unchar_dom_1"/>
    <property type="match status" value="1"/>
</dbReference>